<protein>
    <submittedName>
        <fullName evidence="2">Uncharacterized protein</fullName>
    </submittedName>
</protein>
<gene>
    <name evidence="2" type="ORF">GCM10022211_15320</name>
</gene>
<sequence>MHRSLALCLALIPASASIATTGFAAEIGRLDFDLKDNSRDKLQLTVRRSDSERNRISSTSFDARDLAGLDRAALNGRDGAPVRFAMVREPGRLDCTGATLAKRARGTCRFTGNAAFADYLVASGMRRPSEEEWLTLTMVGARRDLVEALKQGRFEMPSPKTLAGMTALDVTPAYIRDLAAYGYRLRKPEDLLPLKAMNVSPAYLQSLKSVGYDRVPVEELIQLKALGVTAEFIASYQRRGFKNLSVSRLVQLKALGIRPDDIGRAPDAGGGGTFAMEGGAYFVSSSLMP</sequence>
<keyword evidence="1" id="KW-0732">Signal</keyword>
<feature type="signal peptide" evidence="1">
    <location>
        <begin position="1"/>
        <end position="24"/>
    </location>
</feature>
<dbReference type="RefSeq" id="WP_344709590.1">
    <property type="nucleotide sequence ID" value="NZ_BAAAZD010000001.1"/>
</dbReference>
<evidence type="ECO:0000313" key="2">
    <source>
        <dbReference type="EMBL" id="GAA4004251.1"/>
    </source>
</evidence>
<dbReference type="EMBL" id="BAAAZD010000001">
    <property type="protein sequence ID" value="GAA4004251.1"/>
    <property type="molecule type" value="Genomic_DNA"/>
</dbReference>
<evidence type="ECO:0000313" key="3">
    <source>
        <dbReference type="Proteomes" id="UP001501310"/>
    </source>
</evidence>
<evidence type="ECO:0000256" key="1">
    <source>
        <dbReference type="SAM" id="SignalP"/>
    </source>
</evidence>
<organism evidence="2 3">
    <name type="scientific">Sphingomonas humi</name>
    <dbReference type="NCBI Taxonomy" id="335630"/>
    <lineage>
        <taxon>Bacteria</taxon>
        <taxon>Pseudomonadati</taxon>
        <taxon>Pseudomonadota</taxon>
        <taxon>Alphaproteobacteria</taxon>
        <taxon>Sphingomonadales</taxon>
        <taxon>Sphingomonadaceae</taxon>
        <taxon>Sphingomonas</taxon>
    </lineage>
</organism>
<reference evidence="3" key="1">
    <citation type="journal article" date="2019" name="Int. J. Syst. Evol. Microbiol.">
        <title>The Global Catalogue of Microorganisms (GCM) 10K type strain sequencing project: providing services to taxonomists for standard genome sequencing and annotation.</title>
        <authorList>
            <consortium name="The Broad Institute Genomics Platform"/>
            <consortium name="The Broad Institute Genome Sequencing Center for Infectious Disease"/>
            <person name="Wu L."/>
            <person name="Ma J."/>
        </authorList>
    </citation>
    <scope>NUCLEOTIDE SEQUENCE [LARGE SCALE GENOMIC DNA]</scope>
    <source>
        <strain evidence="3">JCM 16603</strain>
    </source>
</reference>
<dbReference type="Proteomes" id="UP001501310">
    <property type="component" value="Unassembled WGS sequence"/>
</dbReference>
<comment type="caution">
    <text evidence="2">The sequence shown here is derived from an EMBL/GenBank/DDBJ whole genome shotgun (WGS) entry which is preliminary data.</text>
</comment>
<feature type="chain" id="PRO_5047324005" evidence="1">
    <location>
        <begin position="25"/>
        <end position="289"/>
    </location>
</feature>
<accession>A0ABP7RZB6</accession>
<proteinExistence type="predicted"/>
<name>A0ABP7RZB6_9SPHN</name>
<keyword evidence="3" id="KW-1185">Reference proteome</keyword>